<reference evidence="1" key="1">
    <citation type="journal article" date="2017" name="Parasit. Vectors">
        <title>Sialotranscriptomics of Rhipicephalus zambeziensis reveals intricate expression profiles of secretory proteins and suggests tight temporal transcriptional regulation during blood-feeding.</title>
        <authorList>
            <person name="de Castro M.H."/>
            <person name="de Klerk D."/>
            <person name="Pienaar R."/>
            <person name="Rees D.J.G."/>
            <person name="Mans B.J."/>
        </authorList>
    </citation>
    <scope>NUCLEOTIDE SEQUENCE</scope>
    <source>
        <tissue evidence="1">Salivary glands</tissue>
    </source>
</reference>
<organism evidence="1">
    <name type="scientific">Rhipicephalus zambeziensis</name>
    <dbReference type="NCBI Taxonomy" id="60191"/>
    <lineage>
        <taxon>Eukaryota</taxon>
        <taxon>Metazoa</taxon>
        <taxon>Ecdysozoa</taxon>
        <taxon>Arthropoda</taxon>
        <taxon>Chelicerata</taxon>
        <taxon>Arachnida</taxon>
        <taxon>Acari</taxon>
        <taxon>Parasitiformes</taxon>
        <taxon>Ixodida</taxon>
        <taxon>Ixodoidea</taxon>
        <taxon>Ixodidae</taxon>
        <taxon>Rhipicephalinae</taxon>
        <taxon>Rhipicephalus</taxon>
        <taxon>Rhipicephalus</taxon>
    </lineage>
</organism>
<dbReference type="AlphaFoldDB" id="A0A224Z2L6"/>
<name>A0A224Z2L6_9ACAR</name>
<sequence length="105" mass="12322">MYPVPHKNLSSMESAALRRLQTNTYTNLHRLHLFYPTAYRDICPWCGTTPTLFHITWECTQHNEEHHNMNNTEEQWEALLSSSAFEDQLWLVQRAEMMARASGAL</sequence>
<protein>
    <submittedName>
        <fullName evidence="1">Metabotropic glutamate receptor 1</fullName>
    </submittedName>
</protein>
<accession>A0A224Z2L6</accession>
<proteinExistence type="predicted"/>
<evidence type="ECO:0000313" key="1">
    <source>
        <dbReference type="EMBL" id="MAA20813.1"/>
    </source>
</evidence>
<keyword evidence="1" id="KW-0675">Receptor</keyword>
<dbReference type="EMBL" id="GFPF01009667">
    <property type="protein sequence ID" value="MAA20813.1"/>
    <property type="molecule type" value="Transcribed_RNA"/>
</dbReference>